<evidence type="ECO:0000256" key="6">
    <source>
        <dbReference type="ARBA" id="ARBA00023065"/>
    </source>
</evidence>
<dbReference type="HAMAP" id="MF_00815">
    <property type="entry name" value="ATP_synth_gamma_bact"/>
    <property type="match status" value="1"/>
</dbReference>
<proteinExistence type="inferred from homology"/>
<comment type="similarity">
    <text evidence="3 10">Belongs to the ATPase gamma chain family.</text>
</comment>
<dbReference type="PANTHER" id="PTHR11693:SF22">
    <property type="entry name" value="ATP SYNTHASE SUBUNIT GAMMA, MITOCHONDRIAL"/>
    <property type="match status" value="1"/>
</dbReference>
<protein>
    <recommendedName>
        <fullName evidence="10">ATP synthase gamma chain</fullName>
    </recommendedName>
    <alternativeName>
        <fullName evidence="10">ATP synthase F1 sector gamma subunit</fullName>
    </alternativeName>
    <alternativeName>
        <fullName evidence="10">F-ATPase gamma subunit</fullName>
    </alternativeName>
</protein>
<evidence type="ECO:0000256" key="5">
    <source>
        <dbReference type="ARBA" id="ARBA00022781"/>
    </source>
</evidence>
<evidence type="ECO:0000256" key="7">
    <source>
        <dbReference type="ARBA" id="ARBA00023136"/>
    </source>
</evidence>
<dbReference type="Gene3D" id="1.10.287.80">
    <property type="entry name" value="ATP synthase, gamma subunit, helix hairpin domain"/>
    <property type="match status" value="1"/>
</dbReference>
<keyword evidence="13" id="KW-1185">Reference proteome</keyword>
<dbReference type="Gene3D" id="3.40.1380.10">
    <property type="match status" value="1"/>
</dbReference>
<keyword evidence="6 10" id="KW-0406">Ion transport</keyword>
<evidence type="ECO:0000256" key="8">
    <source>
        <dbReference type="ARBA" id="ARBA00023196"/>
    </source>
</evidence>
<comment type="function">
    <text evidence="1 10">Produces ATP from ADP in the presence of a proton gradient across the membrane. The gamma chain is believed to be important in regulating ATPase activity and the flow of protons through the CF(0) complex.</text>
</comment>
<evidence type="ECO:0000313" key="13">
    <source>
        <dbReference type="Proteomes" id="UP001237011"/>
    </source>
</evidence>
<dbReference type="InterPro" id="IPR035968">
    <property type="entry name" value="ATP_synth_F1_ATPase_gsu"/>
</dbReference>
<dbReference type="InterPro" id="IPR023632">
    <property type="entry name" value="ATP_synth_F1_gsu_CS"/>
</dbReference>
<dbReference type="PANTHER" id="PTHR11693">
    <property type="entry name" value="ATP SYNTHASE GAMMA CHAIN"/>
    <property type="match status" value="1"/>
</dbReference>
<evidence type="ECO:0000256" key="1">
    <source>
        <dbReference type="ARBA" id="ARBA00003456"/>
    </source>
</evidence>
<evidence type="ECO:0000256" key="2">
    <source>
        <dbReference type="ARBA" id="ARBA00004170"/>
    </source>
</evidence>
<dbReference type="PROSITE" id="PS00153">
    <property type="entry name" value="ATPASE_GAMMA"/>
    <property type="match status" value="1"/>
</dbReference>
<dbReference type="SUPFAM" id="SSF52943">
    <property type="entry name" value="ATP synthase (F1-ATPase), gamma subunit"/>
    <property type="match status" value="1"/>
</dbReference>
<dbReference type="PRINTS" id="PR00126">
    <property type="entry name" value="ATPASEGAMMA"/>
</dbReference>
<keyword evidence="9 10" id="KW-0066">ATP synthesis</keyword>
<keyword evidence="10" id="KW-1003">Cell membrane</keyword>
<organism evidence="12 13">
    <name type="scientific">Mycoplasma seminis</name>
    <dbReference type="NCBI Taxonomy" id="512749"/>
    <lineage>
        <taxon>Bacteria</taxon>
        <taxon>Bacillati</taxon>
        <taxon>Mycoplasmatota</taxon>
        <taxon>Mollicutes</taxon>
        <taxon>Mycoplasmataceae</taxon>
        <taxon>Mycoplasma</taxon>
    </lineage>
</organism>
<evidence type="ECO:0000256" key="11">
    <source>
        <dbReference type="SAM" id="Coils"/>
    </source>
</evidence>
<dbReference type="NCBIfam" id="TIGR01146">
    <property type="entry name" value="ATPsyn_F1gamma"/>
    <property type="match status" value="1"/>
</dbReference>
<keyword evidence="5 10" id="KW-0375">Hydrogen ion transport</keyword>
<dbReference type="CDD" id="cd12151">
    <property type="entry name" value="F1-ATPase_gamma"/>
    <property type="match status" value="1"/>
</dbReference>
<gene>
    <name evidence="10 12" type="primary">atpG</name>
    <name evidence="12" type="ORF">Q8852_01900</name>
</gene>
<keyword evidence="7 10" id="KW-0472">Membrane</keyword>
<evidence type="ECO:0000256" key="10">
    <source>
        <dbReference type="HAMAP-Rule" id="MF_00815"/>
    </source>
</evidence>
<evidence type="ECO:0000256" key="3">
    <source>
        <dbReference type="ARBA" id="ARBA00007681"/>
    </source>
</evidence>
<keyword evidence="8 10" id="KW-0139">CF(1)</keyword>
<evidence type="ECO:0000256" key="4">
    <source>
        <dbReference type="ARBA" id="ARBA00022448"/>
    </source>
</evidence>
<evidence type="ECO:0000313" key="12">
    <source>
        <dbReference type="EMBL" id="WLP85878.1"/>
    </source>
</evidence>
<accession>A0ABY9HDX8</accession>
<dbReference type="Proteomes" id="UP001237011">
    <property type="component" value="Chromosome"/>
</dbReference>
<dbReference type="InterPro" id="IPR000131">
    <property type="entry name" value="ATP_synth_F1_gsu"/>
</dbReference>
<dbReference type="Pfam" id="PF00231">
    <property type="entry name" value="ATP-synt"/>
    <property type="match status" value="1"/>
</dbReference>
<comment type="subcellular location">
    <subcellularLocation>
        <location evidence="10">Cell membrane</location>
        <topology evidence="10">Peripheral membrane protein</topology>
    </subcellularLocation>
    <subcellularLocation>
        <location evidence="2">Membrane</location>
        <topology evidence="2">Peripheral membrane protein</topology>
    </subcellularLocation>
</comment>
<evidence type="ECO:0000256" key="9">
    <source>
        <dbReference type="ARBA" id="ARBA00023310"/>
    </source>
</evidence>
<sequence>MANLNSLKNRISVVSNTRKITNAMQLVSTAKLRRIRTQFASVDAYLKTLQDTFDELISHVEPRDFFNIFPENKEVSANLHIVMTSDLGLCGSYNHNIIKLLKSALRPEDKIIVIGLKGYSMIQSLGAGDNIIMKFTEIGEAVSYEIGSIISKKALQLYKNKEIANVYFYYTEFINNILQEAVSLKLFPFTIPEKSQKKDTSVIEFEPNSEVVLKNSIPLYLASMVFGLGTSSKISEMASRRNAMENATKNADDLTKELMLEYNRKRQSNITQEINEIVAGADAT</sequence>
<comment type="subunit">
    <text evidence="10">F-type ATPases have 2 components, CF(1) - the catalytic core - and CF(0) - the membrane proton channel. CF(1) has five subunits: alpha(3), beta(3), gamma(1), delta(1), epsilon(1). CF(0) has three main subunits: a, b and c.</text>
</comment>
<name>A0ABY9HDX8_9MOLU</name>
<feature type="coiled-coil region" evidence="11">
    <location>
        <begin position="237"/>
        <end position="264"/>
    </location>
</feature>
<dbReference type="RefSeq" id="WP_305938301.1">
    <property type="nucleotide sequence ID" value="NZ_CP132191.1"/>
</dbReference>
<keyword evidence="4 10" id="KW-0813">Transport</keyword>
<keyword evidence="11" id="KW-0175">Coiled coil</keyword>
<reference evidence="12" key="1">
    <citation type="submission" date="2023-08" db="EMBL/GenBank/DDBJ databases">
        <title>Complete genome sequence of Mycoplasma seminis 2200.</title>
        <authorList>
            <person name="Spergser J."/>
        </authorList>
    </citation>
    <scope>NUCLEOTIDE SEQUENCE [LARGE SCALE GENOMIC DNA]</scope>
    <source>
        <strain evidence="12">2200</strain>
    </source>
</reference>
<dbReference type="EMBL" id="CP132191">
    <property type="protein sequence ID" value="WLP85878.1"/>
    <property type="molecule type" value="Genomic_DNA"/>
</dbReference>